<dbReference type="Proteomes" id="UP000410492">
    <property type="component" value="Unassembled WGS sequence"/>
</dbReference>
<feature type="non-terminal residue" evidence="1">
    <location>
        <position position="1"/>
    </location>
</feature>
<evidence type="ECO:0000313" key="1">
    <source>
        <dbReference type="EMBL" id="VEN42663.1"/>
    </source>
</evidence>
<sequence>ERCIFVYKFDTIKFCFCFCLENYPLLPTRSVVAILEHKVSCDMTRRIYSRLFCCRKKTT</sequence>
<proteinExistence type="predicted"/>
<name>A0A653C579_CALMS</name>
<gene>
    <name evidence="1" type="ORF">CALMAC_LOCUS6064</name>
</gene>
<dbReference type="AlphaFoldDB" id="A0A653C579"/>
<evidence type="ECO:0000313" key="2">
    <source>
        <dbReference type="Proteomes" id="UP000410492"/>
    </source>
</evidence>
<dbReference type="EMBL" id="CAACVG010006938">
    <property type="protein sequence ID" value="VEN42663.1"/>
    <property type="molecule type" value="Genomic_DNA"/>
</dbReference>
<protein>
    <submittedName>
        <fullName evidence="1">Uncharacterized protein</fullName>
    </submittedName>
</protein>
<reference evidence="1 2" key="1">
    <citation type="submission" date="2019-01" db="EMBL/GenBank/DDBJ databases">
        <authorList>
            <person name="Sayadi A."/>
        </authorList>
    </citation>
    <scope>NUCLEOTIDE SEQUENCE [LARGE SCALE GENOMIC DNA]</scope>
</reference>
<keyword evidence="2" id="KW-1185">Reference proteome</keyword>
<accession>A0A653C579</accession>
<organism evidence="1 2">
    <name type="scientific">Callosobruchus maculatus</name>
    <name type="common">Southern cowpea weevil</name>
    <name type="synonym">Pulse bruchid</name>
    <dbReference type="NCBI Taxonomy" id="64391"/>
    <lineage>
        <taxon>Eukaryota</taxon>
        <taxon>Metazoa</taxon>
        <taxon>Ecdysozoa</taxon>
        <taxon>Arthropoda</taxon>
        <taxon>Hexapoda</taxon>
        <taxon>Insecta</taxon>
        <taxon>Pterygota</taxon>
        <taxon>Neoptera</taxon>
        <taxon>Endopterygota</taxon>
        <taxon>Coleoptera</taxon>
        <taxon>Polyphaga</taxon>
        <taxon>Cucujiformia</taxon>
        <taxon>Chrysomeloidea</taxon>
        <taxon>Chrysomelidae</taxon>
        <taxon>Bruchinae</taxon>
        <taxon>Bruchini</taxon>
        <taxon>Callosobruchus</taxon>
    </lineage>
</organism>